<evidence type="ECO:0000259" key="1">
    <source>
        <dbReference type="Pfam" id="PF18962"/>
    </source>
</evidence>
<name>A0A7L7LA58_9BACT</name>
<dbReference type="RefSeq" id="WP_182411748.1">
    <property type="nucleotide sequence ID" value="NZ_CP055153.1"/>
</dbReference>
<gene>
    <name evidence="2" type="ORF">HUW48_15155</name>
</gene>
<feature type="domain" description="Secretion system C-terminal sorting" evidence="1">
    <location>
        <begin position="520"/>
        <end position="588"/>
    </location>
</feature>
<sequence length="596" mass="64632">MKTILTLVFFLILQLAQGQVKYFQREFNLNYVTPVFRNERFNSGIRTQHNFDANNAFYYVGIGTSYKNSALAAPNNTADRLRFTRLSTSSAVLSNRSHQYSRDGKALNTHANSIAEIRVAGGNGGYIAVGEVASNPVTGAVAAGGSDVLFTNLNFNGFVVNSSRIDIAGGNDIAWSVKRSNILVGGQPTWIICGESKRGTTHTDCFVARVTSAGAIIWCNRFNFDPGGGMFTSAHCIAKQLVEDANGNIYLVGTLQDNSGNNGIDGLAFKLGAGGNLIWANNYHLASDDEFQAVRLTVDNNLIVGGFTNFTGMYHMQITKLTAAAGAIQFQNILRARNGNNLYPSKCYDILEALGPNYYLAGLVNQAGVNREMMYRAGAGGIGINWNSYNAMFFNVGFGIHYVPDDNCPGIAYFSSLKNTNNPAFSDGHIMKTDLTTRTCNFLFPKDPSNLASNLVRYARLRRMQPSGSVAGLTSTTITYTDKQICKVDCVSPASASIISPNASELIEPSASIKKLKLAPNPVSQTLHIEATFLPAGEYQLELKDMLHGSITLRKTIKQSKGTLATDLDLSNVAPGVYLLTIKSGNLVLQERVMKQ</sequence>
<protein>
    <submittedName>
        <fullName evidence="2">T9SS type A sorting domain-containing protein</fullName>
    </submittedName>
</protein>
<reference evidence="2 3" key="2">
    <citation type="submission" date="2020-08" db="EMBL/GenBank/DDBJ databases">
        <title>Adhaeribacter dokdonensis sp. nov., isolated from the rhizosphere of Elymus tsukushiensis, a plant native to the Dokdo Islands, Republic of Korea.</title>
        <authorList>
            <person name="Ghim S.Y."/>
        </authorList>
    </citation>
    <scope>NUCLEOTIDE SEQUENCE [LARGE SCALE GENOMIC DNA]</scope>
    <source>
        <strain evidence="2 3">KUDC8001</strain>
    </source>
</reference>
<reference evidence="2 3" key="1">
    <citation type="submission" date="2020-06" db="EMBL/GenBank/DDBJ databases">
        <authorList>
            <person name="Hwang Y.J."/>
        </authorList>
    </citation>
    <scope>NUCLEOTIDE SEQUENCE [LARGE SCALE GENOMIC DNA]</scope>
    <source>
        <strain evidence="2 3">KUDC8001</strain>
    </source>
</reference>
<dbReference type="Proteomes" id="UP000514509">
    <property type="component" value="Chromosome"/>
</dbReference>
<evidence type="ECO:0000313" key="2">
    <source>
        <dbReference type="EMBL" id="QMU29289.1"/>
    </source>
</evidence>
<dbReference type="AlphaFoldDB" id="A0A7L7LA58"/>
<proteinExistence type="predicted"/>
<organism evidence="2 3">
    <name type="scientific">Adhaeribacter radiodurans</name>
    <dbReference type="NCBI Taxonomy" id="2745197"/>
    <lineage>
        <taxon>Bacteria</taxon>
        <taxon>Pseudomonadati</taxon>
        <taxon>Bacteroidota</taxon>
        <taxon>Cytophagia</taxon>
        <taxon>Cytophagales</taxon>
        <taxon>Hymenobacteraceae</taxon>
        <taxon>Adhaeribacter</taxon>
    </lineage>
</organism>
<dbReference type="InterPro" id="IPR026444">
    <property type="entry name" value="Secre_tail"/>
</dbReference>
<dbReference type="Pfam" id="PF18962">
    <property type="entry name" value="Por_Secre_tail"/>
    <property type="match status" value="1"/>
</dbReference>
<dbReference type="NCBIfam" id="TIGR04183">
    <property type="entry name" value="Por_Secre_tail"/>
    <property type="match status" value="1"/>
</dbReference>
<dbReference type="KEGG" id="add:HUW48_15155"/>
<dbReference type="EMBL" id="CP055153">
    <property type="protein sequence ID" value="QMU29289.1"/>
    <property type="molecule type" value="Genomic_DNA"/>
</dbReference>
<accession>A0A7L7LA58</accession>
<evidence type="ECO:0000313" key="3">
    <source>
        <dbReference type="Proteomes" id="UP000514509"/>
    </source>
</evidence>
<keyword evidence="3" id="KW-1185">Reference proteome</keyword>